<keyword evidence="2" id="KW-1185">Reference proteome</keyword>
<accession>A0A7D5REH6</accession>
<dbReference type="RefSeq" id="WP_179362149.1">
    <property type="nucleotide sequence ID" value="NZ_CP026994.1"/>
</dbReference>
<organism evidence="1 2">
    <name type="scientific">Nitrosopumilus oxyclinae</name>
    <dbReference type="NCBI Taxonomy" id="1959104"/>
    <lineage>
        <taxon>Archaea</taxon>
        <taxon>Nitrososphaerota</taxon>
        <taxon>Nitrososphaeria</taxon>
        <taxon>Nitrosopumilales</taxon>
        <taxon>Nitrosopumilaceae</taxon>
        <taxon>Nitrosopumilus</taxon>
    </lineage>
</organism>
<reference evidence="1 2" key="1">
    <citation type="submission" date="2018-02" db="EMBL/GenBank/DDBJ databases">
        <title>Complete genome of Nitrosopumilus oxyclinae HCE1.</title>
        <authorList>
            <person name="Qin W."/>
            <person name="Zheng Y."/>
            <person name="Stahl D.A."/>
        </authorList>
    </citation>
    <scope>NUCLEOTIDE SEQUENCE [LARGE SCALE GENOMIC DNA]</scope>
    <source>
        <strain evidence="1 2">HCE1</strain>
    </source>
</reference>
<dbReference type="KEGG" id="nox:C5F49_06045"/>
<protein>
    <submittedName>
        <fullName evidence="1">Uncharacterized protein</fullName>
    </submittedName>
</protein>
<evidence type="ECO:0000313" key="1">
    <source>
        <dbReference type="EMBL" id="QLH04925.1"/>
    </source>
</evidence>
<proteinExistence type="predicted"/>
<name>A0A7D5REH6_9ARCH</name>
<dbReference type="EMBL" id="CP026994">
    <property type="protein sequence ID" value="QLH04925.1"/>
    <property type="molecule type" value="Genomic_DNA"/>
</dbReference>
<dbReference type="Proteomes" id="UP000509441">
    <property type="component" value="Chromosome"/>
</dbReference>
<dbReference type="GeneID" id="56061520"/>
<dbReference type="AlphaFoldDB" id="A0A7D5REH6"/>
<evidence type="ECO:0000313" key="2">
    <source>
        <dbReference type="Proteomes" id="UP000509441"/>
    </source>
</evidence>
<sequence>MNNDYESIEDLSKQFSDNVVANQKRLNGIRTHQFLDMTNVYGEVNVKQVVEKGHDFTYREKSQLEILSNEMNELVLNQIKSFEEETAFKNKELMQKKILLEELGKEYSKQLSFISKLSNSETDLPLTPLIVHIDMLLQQQNLSEKQKNHLIIARHNILSGLNLQ</sequence>
<gene>
    <name evidence="1" type="ORF">C5F49_06045</name>
</gene>